<accession>A0A369AZC5</accession>
<dbReference type="GO" id="GO:0006109">
    <property type="term" value="P:regulation of carbohydrate metabolic process"/>
    <property type="evidence" value="ECO:0007669"/>
    <property type="project" value="InterPro"/>
</dbReference>
<protein>
    <recommendedName>
        <fullName evidence="6">Translational regulator CsrA</fullName>
    </recommendedName>
</protein>
<dbReference type="OrthoDB" id="9809061at2"/>
<evidence type="ECO:0000313" key="8">
    <source>
        <dbReference type="Proteomes" id="UP000253034"/>
    </source>
</evidence>
<keyword evidence="3 6" id="KW-1005">Bacterial flagellum biogenesis</keyword>
<evidence type="ECO:0000256" key="3">
    <source>
        <dbReference type="ARBA" id="ARBA00022795"/>
    </source>
</evidence>
<evidence type="ECO:0000256" key="5">
    <source>
        <dbReference type="ARBA" id="ARBA00022884"/>
    </source>
</evidence>
<dbReference type="InterPro" id="IPR003751">
    <property type="entry name" value="CsrA"/>
</dbReference>
<dbReference type="HAMAP" id="MF_00167">
    <property type="entry name" value="CsrA"/>
    <property type="match status" value="1"/>
</dbReference>
<dbReference type="FunFam" id="2.60.40.4380:FF:000002">
    <property type="entry name" value="Translational regulator CsrA"/>
    <property type="match status" value="1"/>
</dbReference>
<proteinExistence type="inferred from homology"/>
<dbReference type="AlphaFoldDB" id="A0A369AZC5"/>
<comment type="function">
    <text evidence="6">A translational regulator that binds mRNA to regulate translation initiation and/or mRNA stability. Usually binds in the 5'-UTR at or near the Shine-Dalgarno sequence preventing ribosome-binding, thus repressing translation. Its main target seems to be the major flagellin gene, while its function is anatagonized by FliW.</text>
</comment>
<reference evidence="7 8" key="1">
    <citation type="submission" date="2018-07" db="EMBL/GenBank/DDBJ databases">
        <title>Genomic Encyclopedia of Type Strains, Phase IV (KMG-IV): sequencing the most valuable type-strain genomes for metagenomic binning, comparative biology and taxonomic classification.</title>
        <authorList>
            <person name="Goeker M."/>
        </authorList>
    </citation>
    <scope>NUCLEOTIDE SEQUENCE [LARGE SCALE GENOMIC DNA]</scope>
    <source>
        <strain evidence="7 8">DSM 27016</strain>
    </source>
</reference>
<dbReference type="EMBL" id="QPJT01000014">
    <property type="protein sequence ID" value="RCX14782.1"/>
    <property type="molecule type" value="Genomic_DNA"/>
</dbReference>
<evidence type="ECO:0000256" key="4">
    <source>
        <dbReference type="ARBA" id="ARBA00022845"/>
    </source>
</evidence>
<comment type="similarity">
    <text evidence="6">Belongs to the CsrA/RsmA family.</text>
</comment>
<name>A0A369AZC5_9FIRM</name>
<comment type="subunit">
    <text evidence="6">Homodimer; the beta-strands of each monomer intercalate to form a hydrophobic core, while the alpha-helices form wings that extend away from the core.</text>
</comment>
<dbReference type="GO" id="GO:1902208">
    <property type="term" value="P:regulation of bacterial-type flagellum assembly"/>
    <property type="evidence" value="ECO:0007669"/>
    <property type="project" value="UniProtKB-UniRule"/>
</dbReference>
<dbReference type="GO" id="GO:0048027">
    <property type="term" value="F:mRNA 5'-UTR binding"/>
    <property type="evidence" value="ECO:0007669"/>
    <property type="project" value="UniProtKB-UniRule"/>
</dbReference>
<organism evidence="7 8">
    <name type="scientific">Anaerobacterium chartisolvens</name>
    <dbReference type="NCBI Taxonomy" id="1297424"/>
    <lineage>
        <taxon>Bacteria</taxon>
        <taxon>Bacillati</taxon>
        <taxon>Bacillota</taxon>
        <taxon>Clostridia</taxon>
        <taxon>Eubacteriales</taxon>
        <taxon>Oscillospiraceae</taxon>
        <taxon>Anaerobacterium</taxon>
    </lineage>
</organism>
<keyword evidence="4 6" id="KW-0810">Translation regulation</keyword>
<dbReference type="NCBIfam" id="NF002469">
    <property type="entry name" value="PRK01712.1"/>
    <property type="match status" value="1"/>
</dbReference>
<dbReference type="Pfam" id="PF02599">
    <property type="entry name" value="CsrA"/>
    <property type="match status" value="1"/>
</dbReference>
<evidence type="ECO:0000256" key="2">
    <source>
        <dbReference type="ARBA" id="ARBA00022491"/>
    </source>
</evidence>
<keyword evidence="1 6" id="KW-0963">Cytoplasm</keyword>
<comment type="caution">
    <text evidence="7">The sequence shown here is derived from an EMBL/GenBank/DDBJ whole genome shotgun (WGS) entry which is preliminary data.</text>
</comment>
<dbReference type="PANTHER" id="PTHR34984:SF1">
    <property type="entry name" value="CARBON STORAGE REGULATOR"/>
    <property type="match status" value="1"/>
</dbReference>
<dbReference type="RefSeq" id="WP_114298223.1">
    <property type="nucleotide sequence ID" value="NZ_QPJT01000014.1"/>
</dbReference>
<dbReference type="GO" id="GO:0006402">
    <property type="term" value="P:mRNA catabolic process"/>
    <property type="evidence" value="ECO:0007669"/>
    <property type="project" value="InterPro"/>
</dbReference>
<sequence length="77" mass="8582">MLVLTRKKGQSIVLGDDMEIVVVDIQGDQVRIGINAPKSVSIHRKEIYLEIQEENKKAAEVGPLSLKNLIKKDEGKN</sequence>
<dbReference type="PANTHER" id="PTHR34984">
    <property type="entry name" value="CARBON STORAGE REGULATOR"/>
    <property type="match status" value="1"/>
</dbReference>
<dbReference type="SUPFAM" id="SSF117130">
    <property type="entry name" value="CsrA-like"/>
    <property type="match status" value="1"/>
</dbReference>
<dbReference type="GO" id="GO:0005829">
    <property type="term" value="C:cytosol"/>
    <property type="evidence" value="ECO:0007669"/>
    <property type="project" value="TreeGrafter"/>
</dbReference>
<dbReference type="Gene3D" id="2.60.40.4380">
    <property type="entry name" value="Translational regulator CsrA"/>
    <property type="match status" value="1"/>
</dbReference>
<evidence type="ECO:0000256" key="1">
    <source>
        <dbReference type="ARBA" id="ARBA00022490"/>
    </source>
</evidence>
<keyword evidence="2 6" id="KW-0678">Repressor</keyword>
<keyword evidence="8" id="KW-1185">Reference proteome</keyword>
<comment type="subcellular location">
    <subcellularLocation>
        <location evidence="6">Cytoplasm</location>
    </subcellularLocation>
</comment>
<dbReference type="InterPro" id="IPR036107">
    <property type="entry name" value="CsrA_sf"/>
</dbReference>
<evidence type="ECO:0000256" key="6">
    <source>
        <dbReference type="HAMAP-Rule" id="MF_00167"/>
    </source>
</evidence>
<dbReference type="Proteomes" id="UP000253034">
    <property type="component" value="Unassembled WGS sequence"/>
</dbReference>
<dbReference type="NCBIfam" id="TIGR00202">
    <property type="entry name" value="csrA"/>
    <property type="match status" value="1"/>
</dbReference>
<dbReference type="GO" id="GO:0045947">
    <property type="term" value="P:negative regulation of translational initiation"/>
    <property type="evidence" value="ECO:0007669"/>
    <property type="project" value="UniProtKB-UniRule"/>
</dbReference>
<keyword evidence="5 6" id="KW-0694">RNA-binding</keyword>
<gene>
    <name evidence="6" type="primary">csrA</name>
    <name evidence="7" type="ORF">DFR58_11416</name>
</gene>
<dbReference type="GO" id="GO:0044781">
    <property type="term" value="P:bacterial-type flagellum organization"/>
    <property type="evidence" value="ECO:0007669"/>
    <property type="project" value="UniProtKB-KW"/>
</dbReference>
<evidence type="ECO:0000313" key="7">
    <source>
        <dbReference type="EMBL" id="RCX14782.1"/>
    </source>
</evidence>